<gene>
    <name evidence="12" type="primary">Dsec\GM10599</name>
    <name evidence="12" type="ORF">Dsec_GM10599</name>
</gene>
<name>B4I459_DROSE</name>
<feature type="compositionally biased region" description="Polar residues" evidence="11">
    <location>
        <begin position="357"/>
        <end position="368"/>
    </location>
</feature>
<dbReference type="AlphaFoldDB" id="B4I459"/>
<accession>B4I459</accession>
<dbReference type="InterPro" id="IPR004327">
    <property type="entry name" value="Phstyr_phstse_ac"/>
</dbReference>
<dbReference type="STRING" id="7238.B4I459"/>
<evidence type="ECO:0000256" key="6">
    <source>
        <dbReference type="ARBA" id="ARBA00023110"/>
    </source>
</evidence>
<comment type="subcellular location">
    <subcellularLocation>
        <location evidence="2 10">Cytoplasm</location>
    </subcellularLocation>
</comment>
<keyword evidence="13" id="KW-1185">Reference proteome</keyword>
<evidence type="ECO:0000256" key="9">
    <source>
        <dbReference type="ARBA" id="ARBA00044820"/>
    </source>
</evidence>
<dbReference type="PhylomeDB" id="B4I459"/>
<dbReference type="GO" id="GO:0003755">
    <property type="term" value="F:peptidyl-prolyl cis-trans isomerase activity"/>
    <property type="evidence" value="ECO:0007669"/>
    <property type="project" value="UniProtKB-KW"/>
</dbReference>
<evidence type="ECO:0000256" key="4">
    <source>
        <dbReference type="ARBA" id="ARBA00013194"/>
    </source>
</evidence>
<dbReference type="CDD" id="cd04087">
    <property type="entry name" value="PTPA"/>
    <property type="match status" value="1"/>
</dbReference>
<dbReference type="HOGENOM" id="CLU_030733_5_0_1"/>
<evidence type="ECO:0000313" key="13">
    <source>
        <dbReference type="Proteomes" id="UP000001292"/>
    </source>
</evidence>
<sequence>MEPQSEVNPKRVAAFFRRSNLGPVCRVQSSSDIESWLASRAYFTLITYLNDVSAEIQGIRNTDFFPISKNIKRLMTIFDQLDSMIATNSPAPLVPGASMDSRSKSYRRWAHVMLRDIYQIVEKAVPSSKCRHVNELGVYLSGSFGSTAKIEYGTGHELSFLFFMCALFKTEILDKEEDLAASALILFDRYLQFVRRLQVTYSVNSSNWHGGYSLDKFQFVPFIWGFAQLCHEAPFSPKKMLDEGTVAKYRGAYMLIDCVGHMATTNIGTFARHSSQLWSLAALSSWTKIHRSLMFMYMEDILMDVDNLNALRFGELMSFEEDKSGRHLGSARMGVKSPLRRQMAEDQDDQDQDQDVTSRSGTPSISRSEQNETARKKAKVEEPSSDCMSNSGLSLGSECSSLSGVNVHLPTWLDDCTATSKNALKISRFCDWVQYLKYSKSIALSQSICSFAKYMFVNNY</sequence>
<comment type="similarity">
    <text evidence="3 10">Belongs to the PTPA-type PPIase family.</text>
</comment>
<dbReference type="Gene3D" id="1.20.120.1150">
    <property type="match status" value="1"/>
</dbReference>
<keyword evidence="5 10" id="KW-0963">Cytoplasm</keyword>
<feature type="compositionally biased region" description="Basic and acidic residues" evidence="11">
    <location>
        <begin position="369"/>
        <end position="382"/>
    </location>
</feature>
<evidence type="ECO:0000256" key="10">
    <source>
        <dbReference type="RuleBase" id="RU361210"/>
    </source>
</evidence>
<evidence type="ECO:0000256" key="2">
    <source>
        <dbReference type="ARBA" id="ARBA00004496"/>
    </source>
</evidence>
<evidence type="ECO:0000256" key="1">
    <source>
        <dbReference type="ARBA" id="ARBA00000971"/>
    </source>
</evidence>
<evidence type="ECO:0000256" key="11">
    <source>
        <dbReference type="SAM" id="MobiDB-lite"/>
    </source>
</evidence>
<dbReference type="EMBL" id="CH480821">
    <property type="protein sequence ID" value="EDW55002.1"/>
    <property type="molecule type" value="Genomic_DNA"/>
</dbReference>
<evidence type="ECO:0000256" key="8">
    <source>
        <dbReference type="ARBA" id="ARBA00044786"/>
    </source>
</evidence>
<dbReference type="GO" id="GO:0005737">
    <property type="term" value="C:cytoplasm"/>
    <property type="evidence" value="ECO:0007669"/>
    <property type="project" value="UniProtKB-SubCell"/>
</dbReference>
<dbReference type="GO" id="GO:0007052">
    <property type="term" value="P:mitotic spindle organization"/>
    <property type="evidence" value="ECO:0007669"/>
    <property type="project" value="TreeGrafter"/>
</dbReference>
<dbReference type="GO" id="GO:0005634">
    <property type="term" value="C:nucleus"/>
    <property type="evidence" value="ECO:0007669"/>
    <property type="project" value="TreeGrafter"/>
</dbReference>
<reference evidence="12 13" key="1">
    <citation type="journal article" date="2007" name="Nature">
        <title>Evolution of genes and genomes on the Drosophila phylogeny.</title>
        <authorList>
            <consortium name="Drosophila 12 Genomes Consortium"/>
            <person name="Clark A.G."/>
            <person name="Eisen M.B."/>
            <person name="Smith D.R."/>
            <person name="Bergman C.M."/>
            <person name="Oliver B."/>
            <person name="Markow T.A."/>
            <person name="Kaufman T.C."/>
            <person name="Kellis M."/>
            <person name="Gelbart W."/>
            <person name="Iyer V.N."/>
            <person name="Pollard D.A."/>
            <person name="Sackton T.B."/>
            <person name="Larracuente A.M."/>
            <person name="Singh N.D."/>
            <person name="Abad J.P."/>
            <person name="Abt D.N."/>
            <person name="Adryan B."/>
            <person name="Aguade M."/>
            <person name="Akashi H."/>
            <person name="Anderson W.W."/>
            <person name="Aquadro C.F."/>
            <person name="Ardell D.H."/>
            <person name="Arguello R."/>
            <person name="Artieri C.G."/>
            <person name="Barbash D.A."/>
            <person name="Barker D."/>
            <person name="Barsanti P."/>
            <person name="Batterham P."/>
            <person name="Batzoglou S."/>
            <person name="Begun D."/>
            <person name="Bhutkar A."/>
            <person name="Blanco E."/>
            <person name="Bosak S.A."/>
            <person name="Bradley R.K."/>
            <person name="Brand A.D."/>
            <person name="Brent M.R."/>
            <person name="Brooks A.N."/>
            <person name="Brown R.H."/>
            <person name="Butlin R.K."/>
            <person name="Caggese C."/>
            <person name="Calvi B.R."/>
            <person name="Bernardo de Carvalho A."/>
            <person name="Caspi A."/>
            <person name="Castrezana S."/>
            <person name="Celniker S.E."/>
            <person name="Chang J.L."/>
            <person name="Chapple C."/>
            <person name="Chatterji S."/>
            <person name="Chinwalla A."/>
            <person name="Civetta A."/>
            <person name="Clifton S.W."/>
            <person name="Comeron J.M."/>
            <person name="Costello J.C."/>
            <person name="Coyne J.A."/>
            <person name="Daub J."/>
            <person name="David R.G."/>
            <person name="Delcher A.L."/>
            <person name="Delehaunty K."/>
            <person name="Do C.B."/>
            <person name="Ebling H."/>
            <person name="Edwards K."/>
            <person name="Eickbush T."/>
            <person name="Evans J.D."/>
            <person name="Filipski A."/>
            <person name="Findeiss S."/>
            <person name="Freyhult E."/>
            <person name="Fulton L."/>
            <person name="Fulton R."/>
            <person name="Garcia A.C."/>
            <person name="Gardiner A."/>
            <person name="Garfield D.A."/>
            <person name="Garvin B.E."/>
            <person name="Gibson G."/>
            <person name="Gilbert D."/>
            <person name="Gnerre S."/>
            <person name="Godfrey J."/>
            <person name="Good R."/>
            <person name="Gotea V."/>
            <person name="Gravely B."/>
            <person name="Greenberg A.J."/>
            <person name="Griffiths-Jones S."/>
            <person name="Gross S."/>
            <person name="Guigo R."/>
            <person name="Gustafson E.A."/>
            <person name="Haerty W."/>
            <person name="Hahn M.W."/>
            <person name="Halligan D.L."/>
            <person name="Halpern A.L."/>
            <person name="Halter G.M."/>
            <person name="Han M.V."/>
            <person name="Heger A."/>
            <person name="Hillier L."/>
            <person name="Hinrichs A.S."/>
            <person name="Holmes I."/>
            <person name="Hoskins R.A."/>
            <person name="Hubisz M.J."/>
            <person name="Hultmark D."/>
            <person name="Huntley M.A."/>
            <person name="Jaffe D.B."/>
            <person name="Jagadeeshan S."/>
            <person name="Jeck W.R."/>
            <person name="Johnson J."/>
            <person name="Jones C.D."/>
            <person name="Jordan W.C."/>
            <person name="Karpen G.H."/>
            <person name="Kataoka E."/>
            <person name="Keightley P.D."/>
            <person name="Kheradpour P."/>
            <person name="Kirkness E.F."/>
            <person name="Koerich L.B."/>
            <person name="Kristiansen K."/>
            <person name="Kudrna D."/>
            <person name="Kulathinal R.J."/>
            <person name="Kumar S."/>
            <person name="Kwok R."/>
            <person name="Lander E."/>
            <person name="Langley C.H."/>
            <person name="Lapoint R."/>
            <person name="Lazzaro B.P."/>
            <person name="Lee S.J."/>
            <person name="Levesque L."/>
            <person name="Li R."/>
            <person name="Lin C.F."/>
            <person name="Lin M.F."/>
            <person name="Lindblad-Toh K."/>
            <person name="Llopart A."/>
            <person name="Long M."/>
            <person name="Low L."/>
            <person name="Lozovsky E."/>
            <person name="Lu J."/>
            <person name="Luo M."/>
            <person name="Machado C.A."/>
            <person name="Makalowski W."/>
            <person name="Marzo M."/>
            <person name="Matsuda M."/>
            <person name="Matzkin L."/>
            <person name="McAllister B."/>
            <person name="McBride C.S."/>
            <person name="McKernan B."/>
            <person name="McKernan K."/>
            <person name="Mendez-Lago M."/>
            <person name="Minx P."/>
            <person name="Mollenhauer M.U."/>
            <person name="Montooth K."/>
            <person name="Mount S.M."/>
            <person name="Mu X."/>
            <person name="Myers E."/>
            <person name="Negre B."/>
            <person name="Newfeld S."/>
            <person name="Nielsen R."/>
            <person name="Noor M.A."/>
            <person name="O'Grady P."/>
            <person name="Pachter L."/>
            <person name="Papaceit M."/>
            <person name="Parisi M.J."/>
            <person name="Parisi M."/>
            <person name="Parts L."/>
            <person name="Pedersen J.S."/>
            <person name="Pesole G."/>
            <person name="Phillippy A.M."/>
            <person name="Ponting C.P."/>
            <person name="Pop M."/>
            <person name="Porcelli D."/>
            <person name="Powell J.R."/>
            <person name="Prohaska S."/>
            <person name="Pruitt K."/>
            <person name="Puig M."/>
            <person name="Quesneville H."/>
            <person name="Ram K.R."/>
            <person name="Rand D."/>
            <person name="Rasmussen M.D."/>
            <person name="Reed L.K."/>
            <person name="Reenan R."/>
            <person name="Reily A."/>
            <person name="Remington K.A."/>
            <person name="Rieger T.T."/>
            <person name="Ritchie M.G."/>
            <person name="Robin C."/>
            <person name="Rogers Y.H."/>
            <person name="Rohde C."/>
            <person name="Rozas J."/>
            <person name="Rubenfield M.J."/>
            <person name="Ruiz A."/>
            <person name="Russo S."/>
            <person name="Salzberg S.L."/>
            <person name="Sanchez-Gracia A."/>
            <person name="Saranga D.J."/>
            <person name="Sato H."/>
            <person name="Schaeffer S.W."/>
            <person name="Schatz M.C."/>
            <person name="Schlenke T."/>
            <person name="Schwartz R."/>
            <person name="Segarra C."/>
            <person name="Singh R.S."/>
            <person name="Sirot L."/>
            <person name="Sirota M."/>
            <person name="Sisneros N.B."/>
            <person name="Smith C.D."/>
            <person name="Smith T.F."/>
            <person name="Spieth J."/>
            <person name="Stage D.E."/>
            <person name="Stark A."/>
            <person name="Stephan W."/>
            <person name="Strausberg R.L."/>
            <person name="Strempel S."/>
            <person name="Sturgill D."/>
            <person name="Sutton G."/>
            <person name="Sutton G.G."/>
            <person name="Tao W."/>
            <person name="Teichmann S."/>
            <person name="Tobari Y.N."/>
            <person name="Tomimura Y."/>
            <person name="Tsolas J.M."/>
            <person name="Valente V.L."/>
            <person name="Venter E."/>
            <person name="Venter J.C."/>
            <person name="Vicario S."/>
            <person name="Vieira F.G."/>
            <person name="Vilella A.J."/>
            <person name="Villasante A."/>
            <person name="Walenz B."/>
            <person name="Wang J."/>
            <person name="Wasserman M."/>
            <person name="Watts T."/>
            <person name="Wilson D."/>
            <person name="Wilson R.K."/>
            <person name="Wing R.A."/>
            <person name="Wolfner M.F."/>
            <person name="Wong A."/>
            <person name="Wong G.K."/>
            <person name="Wu C.I."/>
            <person name="Wu G."/>
            <person name="Yamamoto D."/>
            <person name="Yang H.P."/>
            <person name="Yang S.P."/>
            <person name="Yorke J.A."/>
            <person name="Yoshida K."/>
            <person name="Zdobnov E."/>
            <person name="Zhang P."/>
            <person name="Zhang Y."/>
            <person name="Zimin A.V."/>
            <person name="Baldwin J."/>
            <person name="Abdouelleil A."/>
            <person name="Abdulkadir J."/>
            <person name="Abebe A."/>
            <person name="Abera B."/>
            <person name="Abreu J."/>
            <person name="Acer S.C."/>
            <person name="Aftuck L."/>
            <person name="Alexander A."/>
            <person name="An P."/>
            <person name="Anderson E."/>
            <person name="Anderson S."/>
            <person name="Arachi H."/>
            <person name="Azer M."/>
            <person name="Bachantsang P."/>
            <person name="Barry A."/>
            <person name="Bayul T."/>
            <person name="Berlin A."/>
            <person name="Bessette D."/>
            <person name="Bloom T."/>
            <person name="Blye J."/>
            <person name="Boguslavskiy L."/>
            <person name="Bonnet C."/>
            <person name="Boukhgalter B."/>
            <person name="Bourzgui I."/>
            <person name="Brown A."/>
            <person name="Cahill P."/>
            <person name="Channer S."/>
            <person name="Cheshatsang Y."/>
            <person name="Chuda L."/>
            <person name="Citroen M."/>
            <person name="Collymore A."/>
            <person name="Cooke P."/>
            <person name="Costello M."/>
            <person name="D'Aco K."/>
            <person name="Daza R."/>
            <person name="De Haan G."/>
            <person name="DeGray S."/>
            <person name="DeMaso C."/>
            <person name="Dhargay N."/>
            <person name="Dooley K."/>
            <person name="Dooley E."/>
            <person name="Doricent M."/>
            <person name="Dorje P."/>
            <person name="Dorjee K."/>
            <person name="Dupes A."/>
            <person name="Elong R."/>
            <person name="Falk J."/>
            <person name="Farina A."/>
            <person name="Faro S."/>
            <person name="Ferguson D."/>
            <person name="Fisher S."/>
            <person name="Foley C.D."/>
            <person name="Franke A."/>
            <person name="Friedrich D."/>
            <person name="Gadbois L."/>
            <person name="Gearin G."/>
            <person name="Gearin C.R."/>
            <person name="Giannoukos G."/>
            <person name="Goode T."/>
            <person name="Graham J."/>
            <person name="Grandbois E."/>
            <person name="Grewal S."/>
            <person name="Gyaltsen K."/>
            <person name="Hafez N."/>
            <person name="Hagos B."/>
            <person name="Hall J."/>
            <person name="Henson C."/>
            <person name="Hollinger A."/>
            <person name="Honan T."/>
            <person name="Huard M.D."/>
            <person name="Hughes L."/>
            <person name="Hurhula B."/>
            <person name="Husby M.E."/>
            <person name="Kamat A."/>
            <person name="Kanga B."/>
            <person name="Kashin S."/>
            <person name="Khazanovich D."/>
            <person name="Kisner P."/>
            <person name="Lance K."/>
            <person name="Lara M."/>
            <person name="Lee W."/>
            <person name="Lennon N."/>
            <person name="Letendre F."/>
            <person name="LeVine R."/>
            <person name="Lipovsky A."/>
            <person name="Liu X."/>
            <person name="Liu J."/>
            <person name="Liu S."/>
            <person name="Lokyitsang T."/>
            <person name="Lokyitsang Y."/>
            <person name="Lubonja R."/>
            <person name="Lui A."/>
            <person name="MacDonald P."/>
            <person name="Magnisalis V."/>
            <person name="Maru K."/>
            <person name="Matthews C."/>
            <person name="McCusker W."/>
            <person name="McDonough S."/>
            <person name="Mehta T."/>
            <person name="Meldrim J."/>
            <person name="Meneus L."/>
            <person name="Mihai O."/>
            <person name="Mihalev A."/>
            <person name="Mihova T."/>
            <person name="Mittelman R."/>
            <person name="Mlenga V."/>
            <person name="Montmayeur A."/>
            <person name="Mulrain L."/>
            <person name="Navidi A."/>
            <person name="Naylor J."/>
            <person name="Negash T."/>
            <person name="Nguyen T."/>
            <person name="Nguyen N."/>
            <person name="Nicol R."/>
            <person name="Norbu C."/>
            <person name="Norbu N."/>
            <person name="Novod N."/>
            <person name="O'Neill B."/>
            <person name="Osman S."/>
            <person name="Markiewicz E."/>
            <person name="Oyono O.L."/>
            <person name="Patti C."/>
            <person name="Phunkhang P."/>
            <person name="Pierre F."/>
            <person name="Priest M."/>
            <person name="Raghuraman S."/>
            <person name="Rege F."/>
            <person name="Reyes R."/>
            <person name="Rise C."/>
            <person name="Rogov P."/>
            <person name="Ross K."/>
            <person name="Ryan E."/>
            <person name="Settipalli S."/>
            <person name="Shea T."/>
            <person name="Sherpa N."/>
            <person name="Shi L."/>
            <person name="Shih D."/>
            <person name="Sparrow T."/>
            <person name="Spaulding J."/>
            <person name="Stalker J."/>
            <person name="Stange-Thomann N."/>
            <person name="Stavropoulos S."/>
            <person name="Stone C."/>
            <person name="Strader C."/>
            <person name="Tesfaye S."/>
            <person name="Thomson T."/>
            <person name="Thoulutsang Y."/>
            <person name="Thoulutsang D."/>
            <person name="Topham K."/>
            <person name="Topping I."/>
            <person name="Tsamla T."/>
            <person name="Vassiliev H."/>
            <person name="Vo A."/>
            <person name="Wangchuk T."/>
            <person name="Wangdi T."/>
            <person name="Weiand M."/>
            <person name="Wilkinson J."/>
            <person name="Wilson A."/>
            <person name="Yadav S."/>
            <person name="Young G."/>
            <person name="Yu Q."/>
            <person name="Zembek L."/>
            <person name="Zhong D."/>
            <person name="Zimmer A."/>
            <person name="Zwirko Z."/>
            <person name="Jaffe D.B."/>
            <person name="Alvarez P."/>
            <person name="Brockman W."/>
            <person name="Butler J."/>
            <person name="Chin C."/>
            <person name="Gnerre S."/>
            <person name="Grabherr M."/>
            <person name="Kleber M."/>
            <person name="Mauceli E."/>
            <person name="MacCallum I."/>
        </authorList>
    </citation>
    <scope>NUCLEOTIDE SEQUENCE [LARGE SCALE GENOMIC DNA]</scope>
    <source>
        <strain evidence="13">Rob3c / Tucson 14021-0248.25</strain>
    </source>
</reference>
<dbReference type="InterPro" id="IPR043170">
    <property type="entry name" value="PTPA_C_lid"/>
</dbReference>
<dbReference type="InterPro" id="IPR037218">
    <property type="entry name" value="PTPA_sf"/>
</dbReference>
<dbReference type="KEGG" id="dse:6614011"/>
<feature type="compositionally biased region" description="Acidic residues" evidence="11">
    <location>
        <begin position="345"/>
        <end position="354"/>
    </location>
</feature>
<evidence type="ECO:0000313" key="12">
    <source>
        <dbReference type="EMBL" id="EDW55002.1"/>
    </source>
</evidence>
<dbReference type="SUPFAM" id="SSF140984">
    <property type="entry name" value="PTPA-like"/>
    <property type="match status" value="1"/>
</dbReference>
<comment type="function">
    <text evidence="10">PPIases accelerate the folding of proteins. It catalyzes the cis-trans isomerization of proline imidic peptide bonds in oligopeptides.</text>
</comment>
<feature type="region of interest" description="Disordered" evidence="11">
    <location>
        <begin position="328"/>
        <end position="390"/>
    </location>
</feature>
<dbReference type="OMA" id="KNWYKVE"/>
<comment type="catalytic activity">
    <reaction evidence="1 10">
        <text>[protein]-peptidylproline (omega=180) = [protein]-peptidylproline (omega=0)</text>
        <dbReference type="Rhea" id="RHEA:16237"/>
        <dbReference type="Rhea" id="RHEA-COMP:10747"/>
        <dbReference type="Rhea" id="RHEA-COMP:10748"/>
        <dbReference type="ChEBI" id="CHEBI:83833"/>
        <dbReference type="ChEBI" id="CHEBI:83834"/>
        <dbReference type="EC" id="5.2.1.8"/>
    </reaction>
</comment>
<dbReference type="EC" id="5.2.1.8" evidence="4 10"/>
<dbReference type="Proteomes" id="UP000001292">
    <property type="component" value="Unassembled WGS sequence"/>
</dbReference>
<keyword evidence="6 10" id="KW-0697">Rotamase</keyword>
<dbReference type="GO" id="GO:0000159">
    <property type="term" value="C:protein phosphatase type 2A complex"/>
    <property type="evidence" value="ECO:0007669"/>
    <property type="project" value="TreeGrafter"/>
</dbReference>
<organism evidence="13">
    <name type="scientific">Drosophila sechellia</name>
    <name type="common">Fruit fly</name>
    <dbReference type="NCBI Taxonomy" id="7238"/>
    <lineage>
        <taxon>Eukaryota</taxon>
        <taxon>Metazoa</taxon>
        <taxon>Ecdysozoa</taxon>
        <taxon>Arthropoda</taxon>
        <taxon>Hexapoda</taxon>
        <taxon>Insecta</taxon>
        <taxon>Pterygota</taxon>
        <taxon>Neoptera</taxon>
        <taxon>Endopterygota</taxon>
        <taxon>Diptera</taxon>
        <taxon>Brachycera</taxon>
        <taxon>Muscomorpha</taxon>
        <taxon>Ephydroidea</taxon>
        <taxon>Drosophilidae</taxon>
        <taxon>Drosophila</taxon>
        <taxon>Sophophora</taxon>
    </lineage>
</organism>
<proteinExistence type="inferred from homology"/>
<evidence type="ECO:0000256" key="7">
    <source>
        <dbReference type="ARBA" id="ARBA00023235"/>
    </source>
</evidence>
<evidence type="ECO:0000256" key="3">
    <source>
        <dbReference type="ARBA" id="ARBA00011019"/>
    </source>
</evidence>
<dbReference type="GO" id="GO:0008160">
    <property type="term" value="F:protein tyrosine phosphatase activator activity"/>
    <property type="evidence" value="ECO:0007669"/>
    <property type="project" value="TreeGrafter"/>
</dbReference>
<protein>
    <recommendedName>
        <fullName evidence="8 10">Serine/threonine-protein phosphatase 2A activator</fullName>
        <ecNumber evidence="4 10">5.2.1.8</ecNumber>
    </recommendedName>
    <alternativeName>
        <fullName evidence="9 10">Phosphotyrosyl phosphatase activator</fullName>
    </alternativeName>
</protein>
<dbReference type="PANTHER" id="PTHR10012">
    <property type="entry name" value="SERINE/THREONINE-PROTEIN PHOSPHATASE 2A REGULATORY SUBUNIT B"/>
    <property type="match status" value="1"/>
</dbReference>
<evidence type="ECO:0000256" key="5">
    <source>
        <dbReference type="ARBA" id="ARBA00022490"/>
    </source>
</evidence>
<dbReference type="PANTHER" id="PTHR10012:SF0">
    <property type="entry name" value="SERINE_THREONINE-PROTEIN PHOSPHATASE 2A ACTIVATOR"/>
    <property type="match status" value="1"/>
</dbReference>
<keyword evidence="7 10" id="KW-0413">Isomerase</keyword>
<dbReference type="Pfam" id="PF03095">
    <property type="entry name" value="PTPA"/>
    <property type="match status" value="1"/>
</dbReference>